<dbReference type="RefSeq" id="XP_033578731.1">
    <property type="nucleotide sequence ID" value="XM_033727282.1"/>
</dbReference>
<dbReference type="OrthoDB" id="10557325at2759"/>
<evidence type="ECO:0000313" key="4">
    <source>
        <dbReference type="RefSeq" id="XP_033578731.1"/>
    </source>
</evidence>
<gene>
    <name evidence="2 4" type="ORF">BDZ99DRAFT_560165</name>
</gene>
<proteinExistence type="predicted"/>
<dbReference type="AlphaFoldDB" id="A0A6A6YUY4"/>
<reference evidence="4" key="3">
    <citation type="submission" date="2025-04" db="UniProtKB">
        <authorList>
            <consortium name="RefSeq"/>
        </authorList>
    </citation>
    <scope>IDENTIFICATION</scope>
    <source>
        <strain evidence="4">CBS 304.34</strain>
    </source>
</reference>
<sequence>MDHSLLVIASTLRILGVDANYDLEASLGRYYGSSPTPDEPDSESESSTSTYVIQAVGRAWGDVKKHYVEHAQLVVRVTEGSQASVEDYAKYWDEHQRIIDHCNYVYLSISEPIKLVMLKYIHDAIISSGAHLTAMVRRVVSSAQAYDAGLDATSRARLDLKVVEMIEEVIKKGYGQAAAKEMIVAAAMRVREELAAIIPTTSLRRQGATLPGSKKSSRPRRGYRSRPDIQGPAPFALHDPATPYQPAFGTITSGPTPKFGPRFVGGVSRATRR</sequence>
<feature type="compositionally biased region" description="Basic residues" evidence="1">
    <location>
        <begin position="215"/>
        <end position="224"/>
    </location>
</feature>
<evidence type="ECO:0000256" key="1">
    <source>
        <dbReference type="SAM" id="MobiDB-lite"/>
    </source>
</evidence>
<evidence type="ECO:0000313" key="2">
    <source>
        <dbReference type="EMBL" id="KAF2811767.1"/>
    </source>
</evidence>
<protein>
    <submittedName>
        <fullName evidence="2 4">Uncharacterized protein</fullName>
    </submittedName>
</protein>
<keyword evidence="3" id="KW-1185">Reference proteome</keyword>
<accession>A0A6A6YUY4</accession>
<evidence type="ECO:0000313" key="3">
    <source>
        <dbReference type="Proteomes" id="UP000504636"/>
    </source>
</evidence>
<reference evidence="2 4" key="1">
    <citation type="journal article" date="2020" name="Stud. Mycol.">
        <title>101 Dothideomycetes genomes: a test case for predicting lifestyles and emergence of pathogens.</title>
        <authorList>
            <person name="Haridas S."/>
            <person name="Albert R."/>
            <person name="Binder M."/>
            <person name="Bloem J."/>
            <person name="Labutti K."/>
            <person name="Salamov A."/>
            <person name="Andreopoulos B."/>
            <person name="Baker S."/>
            <person name="Barry K."/>
            <person name="Bills G."/>
            <person name="Bluhm B."/>
            <person name="Cannon C."/>
            <person name="Castanera R."/>
            <person name="Culley D."/>
            <person name="Daum C."/>
            <person name="Ezra D."/>
            <person name="Gonzalez J."/>
            <person name="Henrissat B."/>
            <person name="Kuo A."/>
            <person name="Liang C."/>
            <person name="Lipzen A."/>
            <person name="Lutzoni F."/>
            <person name="Magnuson J."/>
            <person name="Mondo S."/>
            <person name="Nolan M."/>
            <person name="Ohm R."/>
            <person name="Pangilinan J."/>
            <person name="Park H.-J."/>
            <person name="Ramirez L."/>
            <person name="Alfaro M."/>
            <person name="Sun H."/>
            <person name="Tritt A."/>
            <person name="Yoshinaga Y."/>
            <person name="Zwiers L.-H."/>
            <person name="Turgeon B."/>
            <person name="Goodwin S."/>
            <person name="Spatafora J."/>
            <person name="Crous P."/>
            <person name="Grigoriev I."/>
        </authorList>
    </citation>
    <scope>NUCLEOTIDE SEQUENCE</scope>
    <source>
        <strain evidence="2 4">CBS 304.34</strain>
    </source>
</reference>
<dbReference type="Proteomes" id="UP000504636">
    <property type="component" value="Unplaced"/>
</dbReference>
<feature type="region of interest" description="Disordered" evidence="1">
    <location>
        <begin position="205"/>
        <end position="273"/>
    </location>
</feature>
<dbReference type="GeneID" id="54468175"/>
<name>A0A6A6YUY4_9PEZI</name>
<reference evidence="4" key="2">
    <citation type="submission" date="2020-04" db="EMBL/GenBank/DDBJ databases">
        <authorList>
            <consortium name="NCBI Genome Project"/>
        </authorList>
    </citation>
    <scope>NUCLEOTIDE SEQUENCE</scope>
    <source>
        <strain evidence="4">CBS 304.34</strain>
    </source>
</reference>
<dbReference type="EMBL" id="MU003698">
    <property type="protein sequence ID" value="KAF2811767.1"/>
    <property type="molecule type" value="Genomic_DNA"/>
</dbReference>
<organism evidence="2">
    <name type="scientific">Mytilinidion resinicola</name>
    <dbReference type="NCBI Taxonomy" id="574789"/>
    <lineage>
        <taxon>Eukaryota</taxon>
        <taxon>Fungi</taxon>
        <taxon>Dikarya</taxon>
        <taxon>Ascomycota</taxon>
        <taxon>Pezizomycotina</taxon>
        <taxon>Dothideomycetes</taxon>
        <taxon>Pleosporomycetidae</taxon>
        <taxon>Mytilinidiales</taxon>
        <taxon>Mytilinidiaceae</taxon>
        <taxon>Mytilinidion</taxon>
    </lineage>
</organism>